<keyword evidence="1" id="KW-0732">Signal</keyword>
<keyword evidence="3" id="KW-1185">Reference proteome</keyword>
<reference evidence="2 3" key="1">
    <citation type="submission" date="2024-03" db="EMBL/GenBank/DDBJ databases">
        <title>Aureococcus anophagefferens CCMP1851 and Kratosvirus quantuckense: Draft genome of a second virus-susceptible host strain in the model system.</title>
        <authorList>
            <person name="Chase E."/>
            <person name="Truchon A.R."/>
            <person name="Schepens W."/>
            <person name="Wilhelm S.W."/>
        </authorList>
    </citation>
    <scope>NUCLEOTIDE SEQUENCE [LARGE SCALE GENOMIC DNA]</scope>
    <source>
        <strain evidence="2 3">CCMP1851</strain>
    </source>
</reference>
<evidence type="ECO:0000313" key="2">
    <source>
        <dbReference type="EMBL" id="KAK7241713.1"/>
    </source>
</evidence>
<sequence length="272" mass="27736">MPRSQSMRSLSALVVLAASAVAINRGGASGATYGALRGGLDSVAALRAHVDGGACVPGLGAKAEAICAAAADAVAELGGDAKAAAAVEAALDGQLKALYAKQLRILRDASLQTFRRAGSDASAAEYAGMVAAERDFCREADAATRPGWSYDAELKELRASLEAVAAAAAGWRDGVIKAAQTRANCFTVLKKLAFELDAATAGRLGTDAPWDAGVAWRVPDTNVNLSGALQRGKSSLIISHVPDDSANLLGPNGFNKPRVGAGDLALSYKTEV</sequence>
<proteinExistence type="predicted"/>
<evidence type="ECO:0000256" key="1">
    <source>
        <dbReference type="SAM" id="SignalP"/>
    </source>
</evidence>
<dbReference type="Proteomes" id="UP001363151">
    <property type="component" value="Unassembled WGS sequence"/>
</dbReference>
<name>A0ABR1FZL1_AURAN</name>
<feature type="chain" id="PRO_5045324620" evidence="1">
    <location>
        <begin position="23"/>
        <end position="272"/>
    </location>
</feature>
<feature type="signal peptide" evidence="1">
    <location>
        <begin position="1"/>
        <end position="22"/>
    </location>
</feature>
<organism evidence="2 3">
    <name type="scientific">Aureococcus anophagefferens</name>
    <name type="common">Harmful bloom alga</name>
    <dbReference type="NCBI Taxonomy" id="44056"/>
    <lineage>
        <taxon>Eukaryota</taxon>
        <taxon>Sar</taxon>
        <taxon>Stramenopiles</taxon>
        <taxon>Ochrophyta</taxon>
        <taxon>Pelagophyceae</taxon>
        <taxon>Pelagomonadales</taxon>
        <taxon>Pelagomonadaceae</taxon>
        <taxon>Aureococcus</taxon>
    </lineage>
</organism>
<protein>
    <submittedName>
        <fullName evidence="2">Uncharacterized protein</fullName>
    </submittedName>
</protein>
<gene>
    <name evidence="2" type="ORF">SO694_0030906</name>
</gene>
<evidence type="ECO:0000313" key="3">
    <source>
        <dbReference type="Proteomes" id="UP001363151"/>
    </source>
</evidence>
<accession>A0ABR1FZL1</accession>
<comment type="caution">
    <text evidence="2">The sequence shown here is derived from an EMBL/GenBank/DDBJ whole genome shotgun (WGS) entry which is preliminary data.</text>
</comment>
<dbReference type="EMBL" id="JBBJCI010000163">
    <property type="protein sequence ID" value="KAK7241713.1"/>
    <property type="molecule type" value="Genomic_DNA"/>
</dbReference>